<keyword evidence="7" id="KW-0808">Transferase</keyword>
<evidence type="ECO:0000313" key="8">
    <source>
        <dbReference type="Proteomes" id="UP000001744"/>
    </source>
</evidence>
<dbReference type="Gene3D" id="3.40.1190.20">
    <property type="match status" value="1"/>
</dbReference>
<dbReference type="GeneID" id="7049121"/>
<dbReference type="eggNOG" id="KOG3009">
    <property type="taxonomic scope" value="Eukaryota"/>
</dbReference>
<evidence type="ECO:0000256" key="5">
    <source>
        <dbReference type="ARBA" id="ARBA00023295"/>
    </source>
</evidence>
<dbReference type="Pfam" id="PF00294">
    <property type="entry name" value="PfkB"/>
    <property type="match status" value="2"/>
</dbReference>
<reference evidence="7 8" key="1">
    <citation type="journal article" date="2011" name="Science">
        <title>Comparative functional genomics of the fission yeasts.</title>
        <authorList>
            <person name="Rhind N."/>
            <person name="Chen Z."/>
            <person name="Yassour M."/>
            <person name="Thompson D.A."/>
            <person name="Haas B.J."/>
            <person name="Habib N."/>
            <person name="Wapinski I."/>
            <person name="Roy S."/>
            <person name="Lin M.F."/>
            <person name="Heiman D.I."/>
            <person name="Young S.K."/>
            <person name="Furuya K."/>
            <person name="Guo Y."/>
            <person name="Pidoux A."/>
            <person name="Chen H.M."/>
            <person name="Robbertse B."/>
            <person name="Goldberg J.M."/>
            <person name="Aoki K."/>
            <person name="Bayne E.H."/>
            <person name="Berlin A.M."/>
            <person name="Desjardins C.A."/>
            <person name="Dobbs E."/>
            <person name="Dukaj L."/>
            <person name="Fan L."/>
            <person name="FitzGerald M.G."/>
            <person name="French C."/>
            <person name="Gujja S."/>
            <person name="Hansen K."/>
            <person name="Keifenheim D."/>
            <person name="Levin J.Z."/>
            <person name="Mosher R.A."/>
            <person name="Mueller C.A."/>
            <person name="Pfiffner J."/>
            <person name="Priest M."/>
            <person name="Russ C."/>
            <person name="Smialowska A."/>
            <person name="Swoboda P."/>
            <person name="Sykes S.M."/>
            <person name="Vaughn M."/>
            <person name="Vengrova S."/>
            <person name="Yoder R."/>
            <person name="Zeng Q."/>
            <person name="Allshire R."/>
            <person name="Baulcombe D."/>
            <person name="Birren B.W."/>
            <person name="Brown W."/>
            <person name="Ekwall K."/>
            <person name="Kellis M."/>
            <person name="Leatherwood J."/>
            <person name="Levin H."/>
            <person name="Margalit H."/>
            <person name="Martienssen R."/>
            <person name="Nieduszynski C.A."/>
            <person name="Spatafora J.W."/>
            <person name="Friedman N."/>
            <person name="Dalgaard J.Z."/>
            <person name="Baumann P."/>
            <person name="Niki H."/>
            <person name="Regev A."/>
            <person name="Nusbaum C."/>
        </authorList>
    </citation>
    <scope>NUCLEOTIDE SEQUENCE [LARGE SCALE GENOMIC DNA]</scope>
    <source>
        <strain evidence="8">yFS275 / FY16936</strain>
    </source>
</reference>
<dbReference type="Proteomes" id="UP000001744">
    <property type="component" value="Unassembled WGS sequence"/>
</dbReference>
<dbReference type="HOGENOM" id="CLU_012201_3_0_1"/>
<dbReference type="EMBL" id="KE651167">
    <property type="protein sequence ID" value="EEB08080.1"/>
    <property type="molecule type" value="Genomic_DNA"/>
</dbReference>
<evidence type="ECO:0000256" key="1">
    <source>
        <dbReference type="ARBA" id="ARBA00022723"/>
    </source>
</evidence>
<accession>B6K3M3</accession>
<keyword evidence="7" id="KW-0418">Kinase</keyword>
<gene>
    <name evidence="7" type="ORF">SJAG_03213</name>
</gene>
<keyword evidence="3" id="KW-0464">Manganese</keyword>
<dbReference type="PANTHER" id="PTHR42909:SF1">
    <property type="entry name" value="CARBOHYDRATE KINASE PFKB DOMAIN-CONTAINING PROTEIN"/>
    <property type="match status" value="1"/>
</dbReference>
<protein>
    <submittedName>
        <fullName evidence="7">Carbohydrate kinase</fullName>
    </submittedName>
</protein>
<sequence>MLSLQRPLAKWLLSPKTFFKNRQYRYNSNLSISKEVSSALKNGLPVVALESTIITHGMPYRKNFEMALHVENVVREAGAVPATIAILNGKCHVGLDEAELETLAQNGHSCSKVSRRDLAYSMSQKLNGGTTVASTMILAERAGIDVFATGGIGGVHRGAESSMDVSADLIELGKTRVAVVCAGAKSILDIGRTLEVLETQGVPVITLGKKNTPFPAFYANNSPYKSPMTLPSENDIADLLFKGMSLGLRNGTLIAVPTPSHLAQDYNEIEKVIQLAINECEALGISGKDVTPWMLQKVLDLTKGKSLETNIGLVYNNARVAANIAVSLANLKQEAHSFPAAMRIPIVKLSEKGTKKQQKSPEPQNSNEIVCLGSVSLDTNATLLSVSKDDLVLGTSHPSSTTEAIGGVAHNIARAASLVDANVKLVSCIGDDVQGHQIANLLNSENLQFKLVQKQNSKSCCYTAINDREGSLILAAADMRIIEDMTYSDIHDDIQAAKIICMDGNISESLISDVVKNKKENQLLCYEPTSVPKSLKILPSLQSGNIDIITPNLLELDAIYSAVEKTSLFDTDSWWSRLNMFGITSDFSEKLSNYVTKLGLPNLTNHGTIQKCIKLLPFLPTILLKLGSSGILLFSRSAFMDLYRSPNSLVTPGNVVIKYYPTPKLITDAVNSSGTGDTFVGVCLSLLMKNVRVDKAIQTAQEAAGLSLMSHSCVNPEIASLTYE</sequence>
<dbReference type="InterPro" id="IPR011611">
    <property type="entry name" value="PfkB_dom"/>
</dbReference>
<dbReference type="GO" id="GO:0016798">
    <property type="term" value="F:hydrolase activity, acting on glycosyl bonds"/>
    <property type="evidence" value="ECO:0007669"/>
    <property type="project" value="UniProtKB-KW"/>
</dbReference>
<feature type="domain" description="Carbohydrate kinase PfkB" evidence="6">
    <location>
        <begin position="368"/>
        <end position="562"/>
    </location>
</feature>
<evidence type="ECO:0000256" key="2">
    <source>
        <dbReference type="ARBA" id="ARBA00022801"/>
    </source>
</evidence>
<dbReference type="SUPFAM" id="SSF53613">
    <property type="entry name" value="Ribokinase-like"/>
    <property type="match status" value="1"/>
</dbReference>
<evidence type="ECO:0000259" key="6">
    <source>
        <dbReference type="Pfam" id="PF00294"/>
    </source>
</evidence>
<organism evidence="7 8">
    <name type="scientific">Schizosaccharomyces japonicus (strain yFS275 / FY16936)</name>
    <name type="common">Fission yeast</name>
    <dbReference type="NCBI Taxonomy" id="402676"/>
    <lineage>
        <taxon>Eukaryota</taxon>
        <taxon>Fungi</taxon>
        <taxon>Dikarya</taxon>
        <taxon>Ascomycota</taxon>
        <taxon>Taphrinomycotina</taxon>
        <taxon>Schizosaccharomycetes</taxon>
        <taxon>Schizosaccharomycetales</taxon>
        <taxon>Schizosaccharomycetaceae</taxon>
        <taxon>Schizosaccharomyces</taxon>
    </lineage>
</organism>
<evidence type="ECO:0000256" key="4">
    <source>
        <dbReference type="ARBA" id="ARBA00023239"/>
    </source>
</evidence>
<dbReference type="CDD" id="cd01941">
    <property type="entry name" value="YeiC_kinase_like"/>
    <property type="match status" value="1"/>
</dbReference>
<name>B6K3M3_SCHJY</name>
<evidence type="ECO:0000256" key="3">
    <source>
        <dbReference type="ARBA" id="ARBA00023211"/>
    </source>
</evidence>
<dbReference type="InterPro" id="IPR022830">
    <property type="entry name" value="Indigdn_synthA-like"/>
</dbReference>
<keyword evidence="1" id="KW-0479">Metal-binding</keyword>
<dbReference type="SUPFAM" id="SSF110581">
    <property type="entry name" value="Indigoidine synthase A-like"/>
    <property type="match status" value="1"/>
</dbReference>
<dbReference type="RefSeq" id="XP_002174373.1">
    <property type="nucleotide sequence ID" value="XM_002174337.1"/>
</dbReference>
<dbReference type="Pfam" id="PF04227">
    <property type="entry name" value="Indigoidine_A"/>
    <property type="match status" value="1"/>
</dbReference>
<dbReference type="GO" id="GO:0004730">
    <property type="term" value="F:pseudouridylate synthase activity"/>
    <property type="evidence" value="ECO:0000318"/>
    <property type="project" value="GO_Central"/>
</dbReference>
<dbReference type="HAMAP" id="MF_01876">
    <property type="entry name" value="PsiMP_glycosidase"/>
    <property type="match status" value="1"/>
</dbReference>
<dbReference type="InterPro" id="IPR007342">
    <property type="entry name" value="PsuG"/>
</dbReference>
<dbReference type="GO" id="GO:0005737">
    <property type="term" value="C:cytoplasm"/>
    <property type="evidence" value="ECO:0000318"/>
    <property type="project" value="GO_Central"/>
</dbReference>
<dbReference type="GO" id="GO:0046872">
    <property type="term" value="F:metal ion binding"/>
    <property type="evidence" value="ECO:0007669"/>
    <property type="project" value="UniProtKB-KW"/>
</dbReference>
<dbReference type="JaponicusDB" id="SJAG_03213"/>
<keyword evidence="8" id="KW-1185">Reference proteome</keyword>
<dbReference type="STRING" id="402676.B6K3M3"/>
<dbReference type="InterPro" id="IPR029056">
    <property type="entry name" value="Ribokinase-like"/>
</dbReference>
<dbReference type="Gene3D" id="3.40.1790.10">
    <property type="entry name" value="Indigoidine synthase domain"/>
    <property type="match status" value="1"/>
</dbReference>
<dbReference type="AlphaFoldDB" id="B6K3M3"/>
<keyword evidence="4" id="KW-0456">Lyase</keyword>
<proteinExistence type="inferred from homology"/>
<dbReference type="PANTHER" id="PTHR42909">
    <property type="entry name" value="ZGC:136858"/>
    <property type="match status" value="1"/>
</dbReference>
<evidence type="ECO:0000313" key="7">
    <source>
        <dbReference type="EMBL" id="EEB08080.1"/>
    </source>
</evidence>
<feature type="domain" description="Carbohydrate kinase PfkB" evidence="6">
    <location>
        <begin position="608"/>
        <end position="716"/>
    </location>
</feature>
<dbReference type="VEuPathDB" id="FungiDB:SJAG_03213"/>
<dbReference type="OrthoDB" id="198885at2759"/>
<keyword evidence="2" id="KW-0378">Hydrolase</keyword>
<dbReference type="OMA" id="FNCIIAT"/>
<dbReference type="GO" id="GO:0016301">
    <property type="term" value="F:kinase activity"/>
    <property type="evidence" value="ECO:0007669"/>
    <property type="project" value="UniProtKB-KW"/>
</dbReference>
<keyword evidence="5" id="KW-0326">Glycosidase</keyword>